<protein>
    <recommendedName>
        <fullName evidence="2">Reverse transcriptase zinc-binding domain-containing protein</fullName>
    </recommendedName>
</protein>
<proteinExistence type="predicted"/>
<gene>
    <name evidence="1" type="ORF">GLOINDRAFT_35482</name>
</gene>
<evidence type="ECO:0000313" key="1">
    <source>
        <dbReference type="EMBL" id="ESA05485.1"/>
    </source>
</evidence>
<dbReference type="EMBL" id="KI292972">
    <property type="protein sequence ID" value="ESA05485.1"/>
    <property type="molecule type" value="Genomic_DNA"/>
</dbReference>
<organism evidence="1">
    <name type="scientific">Rhizophagus irregularis (strain DAOM 181602 / DAOM 197198 / MUCL 43194)</name>
    <name type="common">Arbuscular mycorrhizal fungus</name>
    <name type="synonym">Glomus intraradices</name>
    <dbReference type="NCBI Taxonomy" id="747089"/>
    <lineage>
        <taxon>Eukaryota</taxon>
        <taxon>Fungi</taxon>
        <taxon>Fungi incertae sedis</taxon>
        <taxon>Mucoromycota</taxon>
        <taxon>Glomeromycotina</taxon>
        <taxon>Glomeromycetes</taxon>
        <taxon>Glomerales</taxon>
        <taxon>Glomeraceae</taxon>
        <taxon>Rhizophagus</taxon>
    </lineage>
</organism>
<evidence type="ECO:0008006" key="2">
    <source>
        <dbReference type="Google" id="ProtNLM"/>
    </source>
</evidence>
<dbReference type="AlphaFoldDB" id="U9TBJ5"/>
<reference evidence="1" key="1">
    <citation type="submission" date="2013-07" db="EMBL/GenBank/DDBJ databases">
        <title>The genome of an arbuscular mycorrhizal fungus provides insights into the evolution of the oldest plant symbiosis.</title>
        <authorList>
            <consortium name="DOE Joint Genome Institute"/>
            <person name="Tisserant E."/>
            <person name="Malbreil M."/>
            <person name="Kuo A."/>
            <person name="Kohler A."/>
            <person name="Symeonidi A."/>
            <person name="Balestrini R."/>
            <person name="Charron P."/>
            <person name="Duensing N."/>
            <person name="Frei-dit-Frey N."/>
            <person name="Gianinazzi-Pearson V."/>
            <person name="Gilbert B."/>
            <person name="Handa Y."/>
            <person name="Hijri M."/>
            <person name="Kaul R."/>
            <person name="Kawaguchi M."/>
            <person name="Krajinski F."/>
            <person name="Lammers P."/>
            <person name="Lapierre D."/>
            <person name="Masclaux F.G."/>
            <person name="Murat C."/>
            <person name="Morin E."/>
            <person name="Ndikumana S."/>
            <person name="Pagni M."/>
            <person name="Petitpierre D."/>
            <person name="Requena N."/>
            <person name="Rosikiewicz P."/>
            <person name="Riley R."/>
            <person name="Saito K."/>
            <person name="San Clemente H."/>
            <person name="Shapiro H."/>
            <person name="van Tuinen D."/>
            <person name="Becard G."/>
            <person name="Bonfante P."/>
            <person name="Paszkowski U."/>
            <person name="Shachar-Hill Y."/>
            <person name="Young J.P."/>
            <person name="Sanders I.R."/>
            <person name="Henrissat B."/>
            <person name="Rensing S.A."/>
            <person name="Grigoriev I.V."/>
            <person name="Corradi N."/>
            <person name="Roux C."/>
            <person name="Martin F."/>
        </authorList>
    </citation>
    <scope>NUCLEOTIDE SEQUENCE</scope>
    <source>
        <strain evidence="1">DAOM 197198</strain>
    </source>
</reference>
<accession>U9TBJ5</accession>
<dbReference type="HOGENOM" id="CLU_1094779_0_0_1"/>
<dbReference type="VEuPathDB" id="FungiDB:RhiirFUN_000100"/>
<name>U9TBJ5_RHIID</name>
<sequence length="238" mass="28652">MCRYYRFNNSMEKVDWCRSIRIIMKAFNDENTDRNNFDNAYKVKNFLEILPVANLLNKRNPELYQSGRCIRCNYTIETWTHIWICNKADTSIIQIINAAFEILKAKLDEKDFRIHYNYHARLLRILNEKPRVVFNGRIFHEAIKGIVNERLFLEMEDKFFKDAIASFVEDIHDMARKFMWSERCKSFNEWEIKQGITKQMKKTAKSIWYEIGVEDLWKYNSLVTFRSSNYASNFSILD</sequence>